<dbReference type="Proteomes" id="UP000563151">
    <property type="component" value="Unassembled WGS sequence"/>
</dbReference>
<protein>
    <submittedName>
        <fullName evidence="1">Cyclic lactone autoinducer peptide</fullName>
    </submittedName>
</protein>
<dbReference type="PROSITE" id="PS51257">
    <property type="entry name" value="PROKAR_LIPOPROTEIN"/>
    <property type="match status" value="1"/>
</dbReference>
<dbReference type="AlphaFoldDB" id="A0A923J1G8"/>
<dbReference type="EMBL" id="JAAZWO010000024">
    <property type="protein sequence ID" value="MBC2399221.1"/>
    <property type="molecule type" value="Genomic_DNA"/>
</dbReference>
<reference evidence="1 2" key="1">
    <citation type="submission" date="2020-04" db="EMBL/GenBank/DDBJ databases">
        <title>Genomic insights into acetone-butanol-ethanol (ABE) fermentation by sequencing solventogenic clostridia strains.</title>
        <authorList>
            <person name="Brown S."/>
        </authorList>
    </citation>
    <scope>NUCLEOTIDE SEQUENCE [LARGE SCALE GENOMIC DNA]</scope>
    <source>
        <strain evidence="1 2">DJ011</strain>
    </source>
</reference>
<organism evidence="1 2">
    <name type="scientific">Clostridium tetanomorphum</name>
    <dbReference type="NCBI Taxonomy" id="1553"/>
    <lineage>
        <taxon>Bacteria</taxon>
        <taxon>Bacillati</taxon>
        <taxon>Bacillota</taxon>
        <taxon>Clostridia</taxon>
        <taxon>Eubacteriales</taxon>
        <taxon>Clostridiaceae</taxon>
        <taxon>Clostridium</taxon>
    </lineage>
</organism>
<proteinExistence type="predicted"/>
<dbReference type="NCBIfam" id="TIGR04223">
    <property type="entry name" value="quorum_AgrD"/>
    <property type="match status" value="1"/>
</dbReference>
<sequence>MKNKLMKGIVTLGASIFTVIAFATSASACGWGFYQPKEPKCLREK</sequence>
<name>A0A923J1G8_CLOTT</name>
<keyword evidence="2" id="KW-1185">Reference proteome</keyword>
<gene>
    <name evidence="1" type="ORF">HGG79_15780</name>
</gene>
<dbReference type="InterPro" id="IPR009229">
    <property type="entry name" value="AgrD"/>
</dbReference>
<evidence type="ECO:0000313" key="1">
    <source>
        <dbReference type="EMBL" id="MBC2399221.1"/>
    </source>
</evidence>
<accession>A0A923J1G8</accession>
<comment type="caution">
    <text evidence="1">The sequence shown here is derived from an EMBL/GenBank/DDBJ whole genome shotgun (WGS) entry which is preliminary data.</text>
</comment>
<dbReference type="RefSeq" id="WP_085059165.1">
    <property type="nucleotide sequence ID" value="NZ_JAAZWO010000024.1"/>
</dbReference>
<evidence type="ECO:0000313" key="2">
    <source>
        <dbReference type="Proteomes" id="UP000563151"/>
    </source>
</evidence>